<evidence type="ECO:0000259" key="1">
    <source>
        <dbReference type="Pfam" id="PF20150"/>
    </source>
</evidence>
<dbReference type="Proteomes" id="UP000652219">
    <property type="component" value="Unassembled WGS sequence"/>
</dbReference>
<reference evidence="2 3" key="1">
    <citation type="journal article" date="2020" name="Phytopathology">
        <title>Genome Sequence Resources of Colletotrichum truncatum, C. plurivorum, C. musicola, and C. sojae: Four Species Pathogenic to Soybean (Glycine max).</title>
        <authorList>
            <person name="Rogerio F."/>
            <person name="Boufleur T.R."/>
            <person name="Ciampi-Guillardi M."/>
            <person name="Sukno S.A."/>
            <person name="Thon M.R."/>
            <person name="Massola Junior N.S."/>
            <person name="Baroncelli R."/>
        </authorList>
    </citation>
    <scope>NUCLEOTIDE SEQUENCE [LARGE SCALE GENOMIC DNA]</scope>
    <source>
        <strain evidence="2 3">LFN0009</strain>
    </source>
</reference>
<proteinExistence type="predicted"/>
<keyword evidence="3" id="KW-1185">Reference proteome</keyword>
<evidence type="ECO:0000313" key="2">
    <source>
        <dbReference type="EMBL" id="KAF6811111.1"/>
    </source>
</evidence>
<evidence type="ECO:0000313" key="3">
    <source>
        <dbReference type="Proteomes" id="UP000652219"/>
    </source>
</evidence>
<dbReference type="InterPro" id="IPR045518">
    <property type="entry name" value="2EXR"/>
</dbReference>
<protein>
    <recommendedName>
        <fullName evidence="1">2EXR domain-containing protein</fullName>
    </recommendedName>
</protein>
<dbReference type="EMBL" id="WIGN01000078">
    <property type="protein sequence ID" value="KAF6811111.1"/>
    <property type="molecule type" value="Genomic_DNA"/>
</dbReference>
<dbReference type="AlphaFoldDB" id="A0A8H6MWT9"/>
<gene>
    <name evidence="2" type="ORF">CSOJ01_05916</name>
</gene>
<dbReference type="PANTHER" id="PTHR35910">
    <property type="entry name" value="2EXR DOMAIN-CONTAINING PROTEIN"/>
    <property type="match status" value="1"/>
</dbReference>
<comment type="caution">
    <text evidence="2">The sequence shown here is derived from an EMBL/GenBank/DDBJ whole genome shotgun (WGS) entry which is preliminary data.</text>
</comment>
<dbReference type="Pfam" id="PF20150">
    <property type="entry name" value="2EXR"/>
    <property type="match status" value="1"/>
</dbReference>
<organism evidence="2 3">
    <name type="scientific">Colletotrichum sojae</name>
    <dbReference type="NCBI Taxonomy" id="2175907"/>
    <lineage>
        <taxon>Eukaryota</taxon>
        <taxon>Fungi</taxon>
        <taxon>Dikarya</taxon>
        <taxon>Ascomycota</taxon>
        <taxon>Pezizomycotina</taxon>
        <taxon>Sordariomycetes</taxon>
        <taxon>Hypocreomycetidae</taxon>
        <taxon>Glomerellales</taxon>
        <taxon>Glomerellaceae</taxon>
        <taxon>Colletotrichum</taxon>
        <taxon>Colletotrichum orchidearum species complex</taxon>
    </lineage>
</organism>
<accession>A0A8H6MWT9</accession>
<dbReference type="PANTHER" id="PTHR35910:SF6">
    <property type="entry name" value="2EXR DOMAIN-CONTAINING PROTEIN"/>
    <property type="match status" value="1"/>
</dbReference>
<feature type="domain" description="2EXR" evidence="1">
    <location>
        <begin position="13"/>
        <end position="97"/>
    </location>
</feature>
<sequence>MRHRLMNYLAGTFHNFRRLPAEMQNAIWEMALPDSRVLVPYHDDGGQMALIQYYKPPSLRGVCKESWAVTEKEGAFLFGNQDTLTYGIWFNYSKDVVAWLCEQFDSNWYLPSVENIAIEWHYFESRTDCIRTLSRVIDMTPDYQEVIVLTRPQPCDSHKDLQGRTVQLFSLNSDDVIWNSDSDIPDFWYQPPGDTHVTWTHMKKGLEVLYRDDATLQELYIERDKLPVLEAKEVLFSTKQAQY</sequence>
<name>A0A8H6MWT9_9PEZI</name>